<gene>
    <name evidence="1" type="ORF">A9O66_11120</name>
</gene>
<reference evidence="1 2" key="1">
    <citation type="journal article" date="2014" name="Genome Announc.">
        <title>Draft Genome Sequence of the Haloacid-Degrading Burkholderia caribensis Strain MBA4.</title>
        <authorList>
            <person name="Pan Y."/>
            <person name="Kong K.F."/>
            <person name="Tsang J.S."/>
        </authorList>
    </citation>
    <scope>NUCLEOTIDE SEQUENCE [LARGE SCALE GENOMIC DNA]</scope>
    <source>
        <strain evidence="1 2">852011</strain>
    </source>
</reference>
<proteinExistence type="predicted"/>
<protein>
    <submittedName>
        <fullName evidence="1">Uncharacterized protein</fullName>
    </submittedName>
</protein>
<name>A0A9Q6S1K9_9BURK</name>
<evidence type="ECO:0000313" key="1">
    <source>
        <dbReference type="EMBL" id="QLB62886.1"/>
    </source>
</evidence>
<dbReference type="Proteomes" id="UP000509548">
    <property type="component" value="Chromosome 1"/>
</dbReference>
<evidence type="ECO:0000313" key="2">
    <source>
        <dbReference type="Proteomes" id="UP000509548"/>
    </source>
</evidence>
<organism evidence="1 2">
    <name type="scientific">Paraburkholderia caribensis</name>
    <dbReference type="NCBI Taxonomy" id="75105"/>
    <lineage>
        <taxon>Bacteria</taxon>
        <taxon>Pseudomonadati</taxon>
        <taxon>Pseudomonadota</taxon>
        <taxon>Betaproteobacteria</taxon>
        <taxon>Burkholderiales</taxon>
        <taxon>Burkholderiaceae</taxon>
        <taxon>Paraburkholderia</taxon>
    </lineage>
</organism>
<dbReference type="AlphaFoldDB" id="A0A9Q6S1K9"/>
<sequence length="160" mass="18343">MLGASFFMRGEIQVIVRSRVLRENNPISCKSSCGSFFISAHDEAMHQMVYPLIGIFAVFLCYVEDHPVEIFIPTTFEVPPYTDILQQVPARGEMFVPKGLKMYAFKGRFRLRSRCRTYAFKVIELIQHGKRIEVTVGSVEQPHRQRHTYSSRIGPSANSL</sequence>
<dbReference type="EMBL" id="CP015958">
    <property type="protein sequence ID" value="QLB62886.1"/>
    <property type="molecule type" value="Genomic_DNA"/>
</dbReference>
<accession>A0A9Q6S1K9</accession>